<keyword evidence="1 2" id="KW-0732">Signal</keyword>
<keyword evidence="4" id="KW-1185">Reference proteome</keyword>
<feature type="chain" id="PRO_5013020615" evidence="2">
    <location>
        <begin position="20"/>
        <end position="675"/>
    </location>
</feature>
<organism evidence="3 4">
    <name type="scientific">Chryseobacterium scophthalmum</name>
    <dbReference type="NCBI Taxonomy" id="59733"/>
    <lineage>
        <taxon>Bacteria</taxon>
        <taxon>Pseudomonadati</taxon>
        <taxon>Bacteroidota</taxon>
        <taxon>Flavobacteriia</taxon>
        <taxon>Flavobacteriales</taxon>
        <taxon>Weeksellaceae</taxon>
        <taxon>Chryseobacterium group</taxon>
        <taxon>Chryseobacterium</taxon>
    </lineage>
</organism>
<dbReference type="Proteomes" id="UP000184782">
    <property type="component" value="Unassembled WGS sequence"/>
</dbReference>
<proteinExistence type="predicted"/>
<dbReference type="EMBL" id="FSRQ01000005">
    <property type="protein sequence ID" value="SIO35683.1"/>
    <property type="molecule type" value="Genomic_DNA"/>
</dbReference>
<sequence>MKKNLLTLGVLSIGLSVQAQTVLLHVDNTAKMYVSNGTLVYNGGGVQTRGDGNIDLHGNMMIVGGNGTDVFRTIDTNVTPGPRTDGANIILRLNDPSTAGYVNSTYGQLYISNISQDRITAIVDKEYKDANQGSFQQMALPFSNKTVLSFSQNLLKGSNFTNNRTTTALAYWDNTNTVMRVVNPSTSTDPGNSTALYGPTTYFAVGTTGWVPNPAGSAVLTLKGIPYSDTSTSTNAVSLTNGGKPGGNSLNYGSSGQYINVFGERYNTYLNDPFDTRWTDTYGKELYQYGNPYLTNLDLSRIGTELLETGTVKDGNVLPVQGVRYSQTGISYSSTTGTSTQLENTVTFSNTSSGSVASAGDVDKLIIKPMGTVYIKLNPAFETANPGLYSRTLNFNTLRRFASTARTASTSYSVTAAKNNPSSTVKQLGVIALDNQDKEIYRTYYVVHDGATTGYSSAATLQANLGYNSNNTPASGAIYTNEEYITGGEDPTYASQYNLYINEANEVNFLHKKIPLKLNSSTISKLKFEIRENAALIPTNQSALSAGESFWIKINGNNVMLSQDQVINAGSVSVAGLYYGEPEPETVLGTSDLTKKSSTIVTYEKSSNNFVVIFDKSWKNADIIIYDMSGKLINSEKRVNTASNHTLNIPKQINNGYLITIKADNGQVYNTKIMR</sequence>
<reference evidence="4" key="1">
    <citation type="submission" date="2016-12" db="EMBL/GenBank/DDBJ databases">
        <authorList>
            <person name="Varghese N."/>
            <person name="Submissions S."/>
        </authorList>
    </citation>
    <scope>NUCLEOTIDE SEQUENCE [LARGE SCALE GENOMIC DNA]</scope>
    <source>
        <strain evidence="4">DSM 16779</strain>
    </source>
</reference>
<gene>
    <name evidence="3" type="ORF">SAMN05421769_3760</name>
</gene>
<protein>
    <submittedName>
        <fullName evidence="3">Por secretion system C-terminal sorting domain-containing protein</fullName>
    </submittedName>
</protein>
<feature type="signal peptide" evidence="2">
    <location>
        <begin position="1"/>
        <end position="19"/>
    </location>
</feature>
<accession>A0A1N6IUI4</accession>
<dbReference type="NCBIfam" id="TIGR04183">
    <property type="entry name" value="Por_Secre_tail"/>
    <property type="match status" value="1"/>
</dbReference>
<evidence type="ECO:0000256" key="2">
    <source>
        <dbReference type="SAM" id="SignalP"/>
    </source>
</evidence>
<dbReference type="OrthoDB" id="1272926at2"/>
<dbReference type="STRING" id="59733.SAMN05421769_3760"/>
<evidence type="ECO:0000313" key="4">
    <source>
        <dbReference type="Proteomes" id="UP000184782"/>
    </source>
</evidence>
<dbReference type="AlphaFoldDB" id="A0A1N6IUI4"/>
<evidence type="ECO:0000313" key="3">
    <source>
        <dbReference type="EMBL" id="SIO35683.1"/>
    </source>
</evidence>
<dbReference type="InterPro" id="IPR026444">
    <property type="entry name" value="Secre_tail"/>
</dbReference>
<name>A0A1N6IUI4_9FLAO</name>
<dbReference type="RefSeq" id="WP_074231946.1">
    <property type="nucleotide sequence ID" value="NZ_FSRQ01000005.1"/>
</dbReference>
<evidence type="ECO:0000256" key="1">
    <source>
        <dbReference type="ARBA" id="ARBA00022729"/>
    </source>
</evidence>